<evidence type="ECO:0000313" key="5">
    <source>
        <dbReference type="EMBL" id="KAA0053197.1"/>
    </source>
</evidence>
<proteinExistence type="predicted"/>
<dbReference type="PANTHER" id="PTHR43435">
    <property type="entry name" value="RIBULOKINASE"/>
    <property type="match status" value="1"/>
</dbReference>
<dbReference type="InterPro" id="IPR018485">
    <property type="entry name" value="FGGY_C"/>
</dbReference>
<protein>
    <submittedName>
        <fullName evidence="5">Alkylated DNA repair protein alkB-like protein 8</fullName>
    </submittedName>
</protein>
<dbReference type="OrthoDB" id="1847170at2759"/>
<feature type="domain" description="Carbohydrate kinase FGGY C-terminal" evidence="4">
    <location>
        <begin position="6"/>
        <end position="43"/>
    </location>
</feature>
<organism evidence="5 6">
    <name type="scientific">Cucumis melo var. makuwa</name>
    <name type="common">Oriental melon</name>
    <dbReference type="NCBI Taxonomy" id="1194695"/>
    <lineage>
        <taxon>Eukaryota</taxon>
        <taxon>Viridiplantae</taxon>
        <taxon>Streptophyta</taxon>
        <taxon>Embryophyta</taxon>
        <taxon>Tracheophyta</taxon>
        <taxon>Spermatophyta</taxon>
        <taxon>Magnoliopsida</taxon>
        <taxon>eudicotyledons</taxon>
        <taxon>Gunneridae</taxon>
        <taxon>Pentapetalae</taxon>
        <taxon>rosids</taxon>
        <taxon>fabids</taxon>
        <taxon>Cucurbitales</taxon>
        <taxon>Cucurbitaceae</taxon>
        <taxon>Benincaseae</taxon>
        <taxon>Cucumis</taxon>
    </lineage>
</organism>
<keyword evidence="1" id="KW-0808">Transferase</keyword>
<evidence type="ECO:0000259" key="4">
    <source>
        <dbReference type="Pfam" id="PF02782"/>
    </source>
</evidence>
<accession>A0A5A7UFC5</accession>
<evidence type="ECO:0000256" key="1">
    <source>
        <dbReference type="ARBA" id="ARBA00022679"/>
    </source>
</evidence>
<comment type="caution">
    <text evidence="5">The sequence shown here is derived from an EMBL/GenBank/DDBJ whole genome shotgun (WGS) entry which is preliminary data.</text>
</comment>
<sequence>MILHRMALVCGTSTCHMAVSRDKLFIPGVWGPFWSDVGVCVFGWAVEQEDKSLLTKWMPLSEKYVEEWVGPGSPRVRSPSSMALESIPEMNENNSG</sequence>
<dbReference type="Gene3D" id="3.30.420.40">
    <property type="match status" value="1"/>
</dbReference>
<dbReference type="GO" id="GO:0019321">
    <property type="term" value="P:pentose metabolic process"/>
    <property type="evidence" value="ECO:0007669"/>
    <property type="project" value="TreeGrafter"/>
</dbReference>
<evidence type="ECO:0000313" key="6">
    <source>
        <dbReference type="Proteomes" id="UP000321393"/>
    </source>
</evidence>
<dbReference type="EMBL" id="SSTE01009679">
    <property type="protein sequence ID" value="KAA0053197.1"/>
    <property type="molecule type" value="Genomic_DNA"/>
</dbReference>
<reference evidence="5 6" key="1">
    <citation type="submission" date="2019-08" db="EMBL/GenBank/DDBJ databases">
        <title>Draft genome sequences of two oriental melons (Cucumis melo L. var makuwa).</title>
        <authorList>
            <person name="Kwon S.-Y."/>
        </authorList>
    </citation>
    <scope>NUCLEOTIDE SEQUENCE [LARGE SCALE GENOMIC DNA]</scope>
    <source>
        <strain evidence="6">cv. SW 3</strain>
        <tissue evidence="5">Leaf</tissue>
    </source>
</reference>
<evidence type="ECO:0000256" key="3">
    <source>
        <dbReference type="SAM" id="MobiDB-lite"/>
    </source>
</evidence>
<gene>
    <name evidence="5" type="ORF">E6C27_scaffold1192G00220</name>
</gene>
<name>A0A5A7UFC5_CUCMM</name>
<feature type="region of interest" description="Disordered" evidence="3">
    <location>
        <begin position="70"/>
        <end position="96"/>
    </location>
</feature>
<evidence type="ECO:0000256" key="2">
    <source>
        <dbReference type="ARBA" id="ARBA00022777"/>
    </source>
</evidence>
<dbReference type="GO" id="GO:0019150">
    <property type="term" value="F:D-ribulokinase activity"/>
    <property type="evidence" value="ECO:0007669"/>
    <property type="project" value="TreeGrafter"/>
</dbReference>
<dbReference type="AlphaFoldDB" id="A0A5A7UFC5"/>
<dbReference type="Proteomes" id="UP000321393">
    <property type="component" value="Unassembled WGS sequence"/>
</dbReference>
<dbReference type="STRING" id="1194695.A0A5A7UFC5"/>
<dbReference type="PANTHER" id="PTHR43435:SF4">
    <property type="entry name" value="FGGY CARBOHYDRATE KINASE DOMAIN-CONTAINING PROTEIN"/>
    <property type="match status" value="1"/>
</dbReference>
<dbReference type="Pfam" id="PF02782">
    <property type="entry name" value="FGGY_C"/>
    <property type="match status" value="1"/>
</dbReference>
<feature type="compositionally biased region" description="Low complexity" evidence="3">
    <location>
        <begin position="70"/>
        <end position="81"/>
    </location>
</feature>
<dbReference type="GO" id="GO:0005737">
    <property type="term" value="C:cytoplasm"/>
    <property type="evidence" value="ECO:0007669"/>
    <property type="project" value="TreeGrafter"/>
</dbReference>
<keyword evidence="2" id="KW-0418">Kinase</keyword>